<proteinExistence type="predicted"/>
<name>A0AA49GNV5_9BACT</name>
<feature type="transmembrane region" description="Helical" evidence="2">
    <location>
        <begin position="59"/>
        <end position="79"/>
    </location>
</feature>
<dbReference type="AlphaFoldDB" id="A0AA49GNV5"/>
<keyword evidence="2" id="KW-0472">Membrane</keyword>
<reference evidence="3" key="2">
    <citation type="journal article" date="2024" name="Antonie Van Leeuwenhoek">
        <title>Roseihalotalea indica gen. nov., sp. nov., a halophilic Bacteroidetes from mesopelagic Southwest Indian Ocean with higher carbohydrate metabolic potential.</title>
        <authorList>
            <person name="Chen B."/>
            <person name="Zhang M."/>
            <person name="Lin D."/>
            <person name="Ye J."/>
            <person name="Tang K."/>
        </authorList>
    </citation>
    <scope>NUCLEOTIDE SEQUENCE</scope>
    <source>
        <strain evidence="3">TK19036</strain>
    </source>
</reference>
<evidence type="ECO:0000256" key="2">
    <source>
        <dbReference type="SAM" id="Phobius"/>
    </source>
</evidence>
<feature type="transmembrane region" description="Helical" evidence="2">
    <location>
        <begin position="27"/>
        <end position="47"/>
    </location>
</feature>
<dbReference type="Pfam" id="PF09527">
    <property type="entry name" value="ATPase_gene1"/>
    <property type="match status" value="1"/>
</dbReference>
<gene>
    <name evidence="3" type="ORF">K4G66_03020</name>
</gene>
<dbReference type="EMBL" id="CP120682">
    <property type="protein sequence ID" value="WKN37678.1"/>
    <property type="molecule type" value="Genomic_DNA"/>
</dbReference>
<feature type="region of interest" description="Disordered" evidence="1">
    <location>
        <begin position="1"/>
        <end position="21"/>
    </location>
</feature>
<sequence length="86" mass="9669">MNPKKPTTTTPKPNQPKKPSRAQFSTYIKYSGLAFQMIAVMGLAVWGGMRLDDHLENRFPIFVVVFGLLAFGASLYVLIRNLPKNE</sequence>
<accession>A0AA49GNV5</accession>
<keyword evidence="2" id="KW-0812">Transmembrane</keyword>
<protein>
    <submittedName>
        <fullName evidence="3">AtpZ/AtpI family protein</fullName>
    </submittedName>
</protein>
<reference evidence="3" key="1">
    <citation type="journal article" date="2023" name="Comput. Struct. Biotechnol. J.">
        <title>Discovery of a novel marine Bacteroidetes with a rich repertoire of carbohydrate-active enzymes.</title>
        <authorList>
            <person name="Chen B."/>
            <person name="Liu G."/>
            <person name="Chen Q."/>
            <person name="Wang H."/>
            <person name="Liu L."/>
            <person name="Tang K."/>
        </authorList>
    </citation>
    <scope>NUCLEOTIDE SEQUENCE</scope>
    <source>
        <strain evidence="3">TK19036</strain>
    </source>
</reference>
<dbReference type="InterPro" id="IPR032820">
    <property type="entry name" value="ATPase_put"/>
</dbReference>
<feature type="compositionally biased region" description="Low complexity" evidence="1">
    <location>
        <begin position="1"/>
        <end position="12"/>
    </location>
</feature>
<keyword evidence="2" id="KW-1133">Transmembrane helix</keyword>
<evidence type="ECO:0000256" key="1">
    <source>
        <dbReference type="SAM" id="MobiDB-lite"/>
    </source>
</evidence>
<organism evidence="3">
    <name type="scientific">Roseihalotalea indica</name>
    <dbReference type="NCBI Taxonomy" id="2867963"/>
    <lineage>
        <taxon>Bacteria</taxon>
        <taxon>Pseudomonadati</taxon>
        <taxon>Bacteroidota</taxon>
        <taxon>Cytophagia</taxon>
        <taxon>Cytophagales</taxon>
        <taxon>Catalimonadaceae</taxon>
        <taxon>Roseihalotalea</taxon>
    </lineage>
</organism>
<evidence type="ECO:0000313" key="3">
    <source>
        <dbReference type="EMBL" id="WKN37678.1"/>
    </source>
</evidence>